<name>E3I0F9_RHOVT</name>
<dbReference type="HOGENOM" id="CLU_3157231_0_0_5"/>
<evidence type="ECO:0000313" key="1">
    <source>
        <dbReference type="EMBL" id="ADP72277.1"/>
    </source>
</evidence>
<dbReference type="Proteomes" id="UP000001399">
    <property type="component" value="Chromosome"/>
</dbReference>
<organism evidence="1 2">
    <name type="scientific">Rhodomicrobium vannielii (strain ATCC 17100 / DSM 162 / LMG 4299 / NCIMB 10020 / ATH 3.1.1)</name>
    <dbReference type="NCBI Taxonomy" id="648757"/>
    <lineage>
        <taxon>Bacteria</taxon>
        <taxon>Pseudomonadati</taxon>
        <taxon>Pseudomonadota</taxon>
        <taxon>Alphaproteobacteria</taxon>
        <taxon>Hyphomicrobiales</taxon>
        <taxon>Hyphomicrobiaceae</taxon>
        <taxon>Rhodomicrobium</taxon>
    </lineage>
</organism>
<sequence>MAGRIKLPASLLGCTAWKRHAWLDRDSFIWLLTDHVDGEVPRVTRASK</sequence>
<keyword evidence="2" id="KW-1185">Reference proteome</keyword>
<evidence type="ECO:0000313" key="2">
    <source>
        <dbReference type="Proteomes" id="UP000001399"/>
    </source>
</evidence>
<dbReference type="KEGG" id="rva:Rvan_3074"/>
<proteinExistence type="predicted"/>
<dbReference type="EMBL" id="CP002292">
    <property type="protein sequence ID" value="ADP72277.1"/>
    <property type="molecule type" value="Genomic_DNA"/>
</dbReference>
<reference evidence="2" key="1">
    <citation type="journal article" date="2011" name="J. Bacteriol.">
        <title>Genome sequences of eight morphologically diverse alphaproteobacteria.</title>
        <authorList>
            <consortium name="US DOE Joint Genome Institute"/>
            <person name="Brown P.J."/>
            <person name="Kysela D.T."/>
            <person name="Buechlein A."/>
            <person name="Hemmerich C."/>
            <person name="Brun Y.V."/>
        </authorList>
    </citation>
    <scope>NUCLEOTIDE SEQUENCE [LARGE SCALE GENOMIC DNA]</scope>
    <source>
        <strain evidence="2">ATCC 17100 / ATH 3.1.1 / DSM 162 / LMG 4299</strain>
    </source>
</reference>
<dbReference type="AlphaFoldDB" id="E3I0F9"/>
<accession>E3I0F9</accession>
<gene>
    <name evidence="1" type="ordered locus">Rvan_3074</name>
</gene>
<protein>
    <submittedName>
        <fullName evidence="1">Uncharacterized protein</fullName>
    </submittedName>
</protein>